<dbReference type="EMBL" id="SZYD01000014">
    <property type="protein sequence ID" value="KAD4179953.1"/>
    <property type="molecule type" value="Genomic_DNA"/>
</dbReference>
<sequence length="222" mass="26046">MMSVWPSRNRKKKDPQDRVKNEEKIGIGFEYTNVIKRDGKGKDPVGENESKEVGTIEEMEILLDLLPEINTSIRNKVVVKEKFNKMVKWLNIYVIKKNDLWVSIMEREEVDLYHLYMAVQLNGGKESVTKNGFWSLIAAEMNIDSKKRFQLLLQYNEHLEMMHWYYMNLKKRKQEQGSFAMEHGESSTRKEIAEETKLPFKKRKVSAVSSWPPGCGQVTKKK</sequence>
<name>A0A5N6MZR3_9ASTR</name>
<protein>
    <recommendedName>
        <fullName evidence="2">ARID domain-containing protein</fullName>
    </recommendedName>
</protein>
<dbReference type="PROSITE" id="PS51011">
    <property type="entry name" value="ARID"/>
    <property type="match status" value="1"/>
</dbReference>
<dbReference type="InterPro" id="IPR001606">
    <property type="entry name" value="ARID_dom"/>
</dbReference>
<keyword evidence="4" id="KW-1185">Reference proteome</keyword>
<proteinExistence type="predicted"/>
<feature type="region of interest" description="Disordered" evidence="1">
    <location>
        <begin position="1"/>
        <end position="24"/>
    </location>
</feature>
<dbReference type="SMART" id="SM00501">
    <property type="entry name" value="BRIGHT"/>
    <property type="match status" value="1"/>
</dbReference>
<reference evidence="3 4" key="1">
    <citation type="submission" date="2019-05" db="EMBL/GenBank/DDBJ databases">
        <title>Mikania micrantha, genome provides insights into the molecular mechanism of rapid growth.</title>
        <authorList>
            <person name="Liu B."/>
        </authorList>
    </citation>
    <scope>NUCLEOTIDE SEQUENCE [LARGE SCALE GENOMIC DNA]</scope>
    <source>
        <strain evidence="3">NLD-2019</strain>
        <tissue evidence="3">Leaf</tissue>
    </source>
</reference>
<dbReference type="Gene3D" id="1.10.150.60">
    <property type="entry name" value="ARID DNA-binding domain"/>
    <property type="match status" value="1"/>
</dbReference>
<dbReference type="Pfam" id="PF01388">
    <property type="entry name" value="ARID"/>
    <property type="match status" value="1"/>
</dbReference>
<dbReference type="InterPro" id="IPR036431">
    <property type="entry name" value="ARID_dom_sf"/>
</dbReference>
<comment type="caution">
    <text evidence="3">The sequence shown here is derived from an EMBL/GenBank/DDBJ whole genome shotgun (WGS) entry which is preliminary data.</text>
</comment>
<feature type="compositionally biased region" description="Basic and acidic residues" evidence="1">
    <location>
        <begin position="14"/>
        <end position="24"/>
    </location>
</feature>
<dbReference type="SUPFAM" id="SSF46774">
    <property type="entry name" value="ARID-like"/>
    <property type="match status" value="1"/>
</dbReference>
<evidence type="ECO:0000313" key="4">
    <source>
        <dbReference type="Proteomes" id="UP000326396"/>
    </source>
</evidence>
<gene>
    <name evidence="3" type="ORF">E3N88_28544</name>
</gene>
<dbReference type="GO" id="GO:0003677">
    <property type="term" value="F:DNA binding"/>
    <property type="evidence" value="ECO:0007669"/>
    <property type="project" value="InterPro"/>
</dbReference>
<dbReference type="OrthoDB" id="533185at2759"/>
<evidence type="ECO:0000259" key="2">
    <source>
        <dbReference type="PROSITE" id="PS51011"/>
    </source>
</evidence>
<dbReference type="Proteomes" id="UP000326396">
    <property type="component" value="Linkage Group LG4"/>
</dbReference>
<evidence type="ECO:0000313" key="3">
    <source>
        <dbReference type="EMBL" id="KAD4179953.1"/>
    </source>
</evidence>
<accession>A0A5N6MZR3</accession>
<dbReference type="AlphaFoldDB" id="A0A5N6MZR3"/>
<feature type="domain" description="ARID" evidence="2">
    <location>
        <begin position="79"/>
        <end position="167"/>
    </location>
</feature>
<evidence type="ECO:0000256" key="1">
    <source>
        <dbReference type="SAM" id="MobiDB-lite"/>
    </source>
</evidence>
<organism evidence="3 4">
    <name type="scientific">Mikania micrantha</name>
    <name type="common">bitter vine</name>
    <dbReference type="NCBI Taxonomy" id="192012"/>
    <lineage>
        <taxon>Eukaryota</taxon>
        <taxon>Viridiplantae</taxon>
        <taxon>Streptophyta</taxon>
        <taxon>Embryophyta</taxon>
        <taxon>Tracheophyta</taxon>
        <taxon>Spermatophyta</taxon>
        <taxon>Magnoliopsida</taxon>
        <taxon>eudicotyledons</taxon>
        <taxon>Gunneridae</taxon>
        <taxon>Pentapetalae</taxon>
        <taxon>asterids</taxon>
        <taxon>campanulids</taxon>
        <taxon>Asterales</taxon>
        <taxon>Asteraceae</taxon>
        <taxon>Asteroideae</taxon>
        <taxon>Heliantheae alliance</taxon>
        <taxon>Eupatorieae</taxon>
        <taxon>Mikania</taxon>
    </lineage>
</organism>